<dbReference type="OrthoDB" id="1350766at2759"/>
<dbReference type="SUPFAM" id="SSF55681">
    <property type="entry name" value="Class II aaRS and biotin synthetases"/>
    <property type="match status" value="1"/>
</dbReference>
<accession>A0A1R1PNM2</accession>
<dbReference type="Gene3D" id="3.40.50.800">
    <property type="entry name" value="Anticodon-binding domain"/>
    <property type="match status" value="1"/>
</dbReference>
<reference evidence="12" key="1">
    <citation type="submission" date="2017-01" db="EMBL/GenBank/DDBJ databases">
        <authorList>
            <person name="Wang Y."/>
            <person name="White M."/>
            <person name="Kvist S."/>
            <person name="Moncalvo J.-M."/>
        </authorList>
    </citation>
    <scope>NUCLEOTIDE SEQUENCE [LARGE SCALE GENOMIC DNA]</scope>
    <source>
        <strain evidence="12">COL-18-3</strain>
    </source>
</reference>
<dbReference type="EC" id="6.1.1.15" evidence="2"/>
<dbReference type="InterPro" id="IPR004499">
    <property type="entry name" value="Pro-tRNA-ligase_IIa_arc-type"/>
</dbReference>
<evidence type="ECO:0000256" key="1">
    <source>
        <dbReference type="ARBA" id="ARBA00008226"/>
    </source>
</evidence>
<evidence type="ECO:0000256" key="2">
    <source>
        <dbReference type="ARBA" id="ARBA00012831"/>
    </source>
</evidence>
<dbReference type="InterPro" id="IPR016061">
    <property type="entry name" value="Pro-tRNA_ligase_II_C"/>
</dbReference>
<dbReference type="GO" id="GO:0005737">
    <property type="term" value="C:cytoplasm"/>
    <property type="evidence" value="ECO:0007669"/>
    <property type="project" value="InterPro"/>
</dbReference>
<dbReference type="Gene3D" id="3.30.930.10">
    <property type="entry name" value="Bira Bifunctional Protein, Domain 2"/>
    <property type="match status" value="1"/>
</dbReference>
<dbReference type="PROSITE" id="PS50862">
    <property type="entry name" value="AA_TRNA_LIGASE_II"/>
    <property type="match status" value="1"/>
</dbReference>
<dbReference type="Pfam" id="PF00587">
    <property type="entry name" value="tRNA-synt_2b"/>
    <property type="match status" value="1"/>
</dbReference>
<dbReference type="GO" id="GO:0004827">
    <property type="term" value="F:proline-tRNA ligase activity"/>
    <property type="evidence" value="ECO:0007669"/>
    <property type="project" value="UniProtKB-EC"/>
</dbReference>
<dbReference type="InterPro" id="IPR007214">
    <property type="entry name" value="YbaK/aa-tRNA-synth-assoc-dom"/>
</dbReference>
<proteinExistence type="inferred from homology"/>
<dbReference type="PRINTS" id="PR01046">
    <property type="entry name" value="TRNASYNTHPRO"/>
</dbReference>
<keyword evidence="12" id="KW-1185">Reference proteome</keyword>
<evidence type="ECO:0000256" key="9">
    <source>
        <dbReference type="ARBA" id="ARBA00047671"/>
    </source>
</evidence>
<dbReference type="SMART" id="SM00946">
    <property type="entry name" value="ProRS-C_1"/>
    <property type="match status" value="1"/>
</dbReference>
<dbReference type="GO" id="GO:0005524">
    <property type="term" value="F:ATP binding"/>
    <property type="evidence" value="ECO:0007669"/>
    <property type="project" value="UniProtKB-KW"/>
</dbReference>
<dbReference type="GO" id="GO:0006433">
    <property type="term" value="P:prolyl-tRNA aminoacylation"/>
    <property type="evidence" value="ECO:0007669"/>
    <property type="project" value="InterPro"/>
</dbReference>
<evidence type="ECO:0000256" key="6">
    <source>
        <dbReference type="ARBA" id="ARBA00022917"/>
    </source>
</evidence>
<keyword evidence="6" id="KW-0648">Protein biosynthesis</keyword>
<dbReference type="InterPro" id="IPR004154">
    <property type="entry name" value="Anticodon-bd"/>
</dbReference>
<dbReference type="CDD" id="cd00778">
    <property type="entry name" value="ProRS_core_arch_euk"/>
    <property type="match status" value="1"/>
</dbReference>
<dbReference type="Proteomes" id="UP000188320">
    <property type="component" value="Unassembled WGS sequence"/>
</dbReference>
<dbReference type="Gene3D" id="3.90.960.10">
    <property type="entry name" value="YbaK/aminoacyl-tRNA synthetase-associated domain"/>
    <property type="match status" value="1"/>
</dbReference>
<dbReference type="PANTHER" id="PTHR43382:SF2">
    <property type="entry name" value="BIFUNCTIONAL GLUTAMATE_PROLINE--TRNA LIGASE"/>
    <property type="match status" value="1"/>
</dbReference>
<dbReference type="CDD" id="cd00862">
    <property type="entry name" value="ProRS_anticodon_zinc"/>
    <property type="match status" value="1"/>
</dbReference>
<dbReference type="GO" id="GO:0002161">
    <property type="term" value="F:aminoacyl-tRNA deacylase activity"/>
    <property type="evidence" value="ECO:0007669"/>
    <property type="project" value="InterPro"/>
</dbReference>
<evidence type="ECO:0000256" key="8">
    <source>
        <dbReference type="ARBA" id="ARBA00029731"/>
    </source>
</evidence>
<dbReference type="Pfam" id="PF09180">
    <property type="entry name" value="ProRS-C_1"/>
    <property type="match status" value="1"/>
</dbReference>
<dbReference type="Gene3D" id="3.30.110.30">
    <property type="entry name" value="C-terminal domain of ProRS"/>
    <property type="match status" value="1"/>
</dbReference>
<dbReference type="InterPro" id="IPR017449">
    <property type="entry name" value="Pro-tRNA_synth_II"/>
</dbReference>
<dbReference type="InterPro" id="IPR036754">
    <property type="entry name" value="YbaK/aa-tRNA-synt-asso_dom_sf"/>
</dbReference>
<evidence type="ECO:0000259" key="10">
    <source>
        <dbReference type="PROSITE" id="PS50862"/>
    </source>
</evidence>
<dbReference type="SUPFAM" id="SSF64586">
    <property type="entry name" value="C-terminal domain of ProRS"/>
    <property type="match status" value="1"/>
</dbReference>
<evidence type="ECO:0000313" key="12">
    <source>
        <dbReference type="Proteomes" id="UP000188320"/>
    </source>
</evidence>
<keyword evidence="3 11" id="KW-0436">Ligase</keyword>
<evidence type="ECO:0000256" key="7">
    <source>
        <dbReference type="ARBA" id="ARBA00023146"/>
    </source>
</evidence>
<dbReference type="InterPro" id="IPR033721">
    <property type="entry name" value="ProRS_core_arch_euk"/>
</dbReference>
<name>A0A1R1PNM2_ZANCU</name>
<dbReference type="HAMAP" id="MF_01571">
    <property type="entry name" value="Pro_tRNA_synth_type3"/>
    <property type="match status" value="1"/>
</dbReference>
<dbReference type="EMBL" id="LSSK01000639">
    <property type="protein sequence ID" value="OMH82550.1"/>
    <property type="molecule type" value="Genomic_DNA"/>
</dbReference>
<protein>
    <recommendedName>
        <fullName evidence="2">proline--tRNA ligase</fullName>
        <ecNumber evidence="2">6.1.1.15</ecNumber>
    </recommendedName>
    <alternativeName>
        <fullName evidence="8">Prolyl-tRNA synthetase</fullName>
    </alternativeName>
</protein>
<keyword evidence="5" id="KW-0067">ATP-binding</keyword>
<dbReference type="InterPro" id="IPR036621">
    <property type="entry name" value="Anticodon-bd_dom_sf"/>
</dbReference>
<dbReference type="PANTHER" id="PTHR43382">
    <property type="entry name" value="PROLYL-TRNA SYNTHETASE"/>
    <property type="match status" value="1"/>
</dbReference>
<dbReference type="SUPFAM" id="SSF52954">
    <property type="entry name" value="Class II aaRS ABD-related"/>
    <property type="match status" value="1"/>
</dbReference>
<evidence type="ECO:0000256" key="3">
    <source>
        <dbReference type="ARBA" id="ARBA00022598"/>
    </source>
</evidence>
<gene>
    <name evidence="11" type="ORF">AX774_g3974</name>
</gene>
<sequence length="813" mass="90596">MTRVGDIEQICEQLRGLGLTRPMVSHESVETVDAWAKALDELKKGNASAIEGEYQLTKTLILKPKVAKGADPIHVMVVAAADTAVNMTSLGKELKYKDLRFVNEDVLKGVFNTTKGSVSPFVLTGMEEEKKGCYILRPWAYCVWEEIQKFFDEKIKEAGVKNCYFPMFVSSKVLNKEKDHIEGFAPEVAWVTKAGSSDLEEPIAIRPTSETVMYPYFAKWIRSHRDLPLRINQWCSVVRWEFKNPQPFLRTREFLWQEGHCAHLEKKGADDEVRQILKFYKQVYEELLAVPMIDGVKSEKEKFAGGLYTTTLEGYIPETGRGIQAATSHNLGQNFSKMFNITVEDPSKPATAGEEAGKLWVWQTSWGLSTRALGVMVMVHGDDKGLVIPPRVCGTQVVVIPVGLTVKHTQEDGRRVHDMCLEIESRLRSSGIRAECDLRENYSPGFKYNHWELKGVPVRLEVGPKDLQANTCIAARRDTMAKTTLRLDAIAQQVGDLLETIQADMFARATQRRDEGVKLVESWTEFVAALNDKKLCYIPWCQETECEDAIKERSAVVSDEPQDERAPSMGAKSLCIPFSQPKELTSSTVCVHGGNPDYSFPRLLAFVYFHGGSYGHPLLYTCYSYFGISRGSAGYGGVTNNSCRSVCSAVNRSLGSSTNNFSRKSTITLPYFLKISLIPLPPLLLLTNSVITPTSGNVSHPGQLFFVGTPHTLNINSSCSMSELPGNNGRRNNISAKMHPTPHMSIALPYRRSPNNSSGGRYHRVTTHFVRSLGISGLCGRASPKSAINNSPILLINKFDAIHTSFIVIIRLF</sequence>
<dbReference type="GO" id="GO:0017101">
    <property type="term" value="C:aminoacyl-tRNA synthetase multienzyme complex"/>
    <property type="evidence" value="ECO:0007669"/>
    <property type="project" value="TreeGrafter"/>
</dbReference>
<comment type="caution">
    <text evidence="11">The sequence shown here is derived from an EMBL/GenBank/DDBJ whole genome shotgun (WGS) entry which is preliminary data.</text>
</comment>
<evidence type="ECO:0000313" key="11">
    <source>
        <dbReference type="EMBL" id="OMH82550.1"/>
    </source>
</evidence>
<evidence type="ECO:0000256" key="4">
    <source>
        <dbReference type="ARBA" id="ARBA00022741"/>
    </source>
</evidence>
<dbReference type="SUPFAM" id="SSF55826">
    <property type="entry name" value="YbaK/ProRS associated domain"/>
    <property type="match status" value="1"/>
</dbReference>
<dbReference type="FunFam" id="3.30.110.30:FF:000001">
    <property type="entry name" value="Bifunctional glutamate/proline--tRNA ligase"/>
    <property type="match status" value="1"/>
</dbReference>
<dbReference type="InterPro" id="IPR002314">
    <property type="entry name" value="aa-tRNA-synt_IIb"/>
</dbReference>
<dbReference type="AlphaFoldDB" id="A0A1R1PNM2"/>
<dbReference type="FunFam" id="3.30.930.10:FF:000007">
    <property type="entry name" value="Bifunctional glutamate/proline--tRNA ligase"/>
    <property type="match status" value="1"/>
</dbReference>
<comment type="similarity">
    <text evidence="1">Belongs to the class-II aminoacyl-tRNA synthetase family.</text>
</comment>
<keyword evidence="7" id="KW-0030">Aminoacyl-tRNA synthetase</keyword>
<dbReference type="FunFam" id="3.40.50.800:FF:000005">
    <property type="entry name" value="bifunctional glutamate/proline--tRNA ligase"/>
    <property type="match status" value="1"/>
</dbReference>
<dbReference type="Pfam" id="PF04073">
    <property type="entry name" value="tRNA_edit"/>
    <property type="match status" value="1"/>
</dbReference>
<comment type="catalytic activity">
    <reaction evidence="9">
        <text>tRNA(Pro) + L-proline + ATP = L-prolyl-tRNA(Pro) + AMP + diphosphate</text>
        <dbReference type="Rhea" id="RHEA:14305"/>
        <dbReference type="Rhea" id="RHEA-COMP:9700"/>
        <dbReference type="Rhea" id="RHEA-COMP:9702"/>
        <dbReference type="ChEBI" id="CHEBI:30616"/>
        <dbReference type="ChEBI" id="CHEBI:33019"/>
        <dbReference type="ChEBI" id="CHEBI:60039"/>
        <dbReference type="ChEBI" id="CHEBI:78442"/>
        <dbReference type="ChEBI" id="CHEBI:78532"/>
        <dbReference type="ChEBI" id="CHEBI:456215"/>
        <dbReference type="EC" id="6.1.1.15"/>
    </reaction>
</comment>
<dbReference type="InterPro" id="IPR006195">
    <property type="entry name" value="aa-tRNA-synth_II"/>
</dbReference>
<dbReference type="InterPro" id="IPR045864">
    <property type="entry name" value="aa-tRNA-synth_II/BPL/LPL"/>
</dbReference>
<keyword evidence="4" id="KW-0547">Nucleotide-binding</keyword>
<organism evidence="11 12">
    <name type="scientific">Zancudomyces culisetae</name>
    <name type="common">Gut fungus</name>
    <name type="synonym">Smittium culisetae</name>
    <dbReference type="NCBI Taxonomy" id="1213189"/>
    <lineage>
        <taxon>Eukaryota</taxon>
        <taxon>Fungi</taxon>
        <taxon>Fungi incertae sedis</taxon>
        <taxon>Zoopagomycota</taxon>
        <taxon>Kickxellomycotina</taxon>
        <taxon>Harpellomycetes</taxon>
        <taxon>Harpellales</taxon>
        <taxon>Legeriomycetaceae</taxon>
        <taxon>Zancudomyces</taxon>
    </lineage>
</organism>
<feature type="domain" description="Aminoacyl-transfer RNA synthetases class-II family profile" evidence="10">
    <location>
        <begin position="143"/>
        <end position="389"/>
    </location>
</feature>
<dbReference type="NCBIfam" id="TIGR00408">
    <property type="entry name" value="proS_fam_I"/>
    <property type="match status" value="1"/>
</dbReference>
<evidence type="ECO:0000256" key="5">
    <source>
        <dbReference type="ARBA" id="ARBA00022840"/>
    </source>
</evidence>
<dbReference type="InterPro" id="IPR002316">
    <property type="entry name" value="Pro-tRNA-ligase_IIa"/>
</dbReference>
<dbReference type="Pfam" id="PF03129">
    <property type="entry name" value="HGTP_anticodon"/>
    <property type="match status" value="1"/>
</dbReference>